<dbReference type="AlphaFoldDB" id="A0A392S7M6"/>
<evidence type="ECO:0000313" key="1">
    <source>
        <dbReference type="EMBL" id="MCI44901.1"/>
    </source>
</evidence>
<dbReference type="EMBL" id="LXQA010336809">
    <property type="protein sequence ID" value="MCI44901.1"/>
    <property type="molecule type" value="Genomic_DNA"/>
</dbReference>
<comment type="caution">
    <text evidence="1">The sequence shown here is derived from an EMBL/GenBank/DDBJ whole genome shotgun (WGS) entry which is preliminary data.</text>
</comment>
<dbReference type="Proteomes" id="UP000265520">
    <property type="component" value="Unassembled WGS sequence"/>
</dbReference>
<organism evidence="1 2">
    <name type="scientific">Trifolium medium</name>
    <dbReference type="NCBI Taxonomy" id="97028"/>
    <lineage>
        <taxon>Eukaryota</taxon>
        <taxon>Viridiplantae</taxon>
        <taxon>Streptophyta</taxon>
        <taxon>Embryophyta</taxon>
        <taxon>Tracheophyta</taxon>
        <taxon>Spermatophyta</taxon>
        <taxon>Magnoliopsida</taxon>
        <taxon>eudicotyledons</taxon>
        <taxon>Gunneridae</taxon>
        <taxon>Pentapetalae</taxon>
        <taxon>rosids</taxon>
        <taxon>fabids</taxon>
        <taxon>Fabales</taxon>
        <taxon>Fabaceae</taxon>
        <taxon>Papilionoideae</taxon>
        <taxon>50 kb inversion clade</taxon>
        <taxon>NPAAA clade</taxon>
        <taxon>Hologalegina</taxon>
        <taxon>IRL clade</taxon>
        <taxon>Trifolieae</taxon>
        <taxon>Trifolium</taxon>
    </lineage>
</organism>
<evidence type="ECO:0000313" key="2">
    <source>
        <dbReference type="Proteomes" id="UP000265520"/>
    </source>
</evidence>
<proteinExistence type="predicted"/>
<sequence length="65" mass="7046">YVLDPGVSIRPRSCCWSFDGLGFASTTTASLAVVAAVSPIVPFPYVPENRGLFVGVQTFCRLFVY</sequence>
<name>A0A392S7M6_9FABA</name>
<accession>A0A392S7M6</accession>
<reference evidence="1 2" key="1">
    <citation type="journal article" date="2018" name="Front. Plant Sci.">
        <title>Red Clover (Trifolium pratense) and Zigzag Clover (T. medium) - A Picture of Genomic Similarities and Differences.</title>
        <authorList>
            <person name="Dluhosova J."/>
            <person name="Istvanek J."/>
            <person name="Nedelnik J."/>
            <person name="Repkova J."/>
        </authorList>
    </citation>
    <scope>NUCLEOTIDE SEQUENCE [LARGE SCALE GENOMIC DNA]</scope>
    <source>
        <strain evidence="2">cv. 10/8</strain>
        <tissue evidence="1">Leaf</tissue>
    </source>
</reference>
<feature type="non-terminal residue" evidence="1">
    <location>
        <position position="1"/>
    </location>
</feature>
<protein>
    <submittedName>
        <fullName evidence="1">Uncharacterized protein</fullName>
    </submittedName>
</protein>
<keyword evidence="2" id="KW-1185">Reference proteome</keyword>